<dbReference type="RefSeq" id="WP_191125330.1">
    <property type="nucleotide sequence ID" value="NZ_JACXWY010000015.1"/>
</dbReference>
<evidence type="ECO:0000313" key="2">
    <source>
        <dbReference type="Proteomes" id="UP000619295"/>
    </source>
</evidence>
<proteinExistence type="predicted"/>
<dbReference type="AlphaFoldDB" id="A0A927I2X8"/>
<organism evidence="1 2">
    <name type="scientific">Bosea spartocytisi</name>
    <dbReference type="NCBI Taxonomy" id="2773451"/>
    <lineage>
        <taxon>Bacteria</taxon>
        <taxon>Pseudomonadati</taxon>
        <taxon>Pseudomonadota</taxon>
        <taxon>Alphaproteobacteria</taxon>
        <taxon>Hyphomicrobiales</taxon>
        <taxon>Boseaceae</taxon>
        <taxon>Bosea</taxon>
    </lineage>
</organism>
<sequence>MRKSKKTSSSAGREFELFDDLMPVRRYKLLLQTFLKRRGPGARQTIAESLGHTRSFVTQITSPAYDLAIPASQVRAILKLAELTSEEERIFLDAYVDAHPERAAEVYAASQHALTIALPDLGDPSAQARLEELIRRIAEAAIDSFVDTRARQAGRAA</sequence>
<protein>
    <submittedName>
        <fullName evidence="1">Uncharacterized protein</fullName>
    </submittedName>
</protein>
<evidence type="ECO:0000313" key="1">
    <source>
        <dbReference type="EMBL" id="MBD3848158.1"/>
    </source>
</evidence>
<reference evidence="1" key="1">
    <citation type="submission" date="2020-09" db="EMBL/GenBank/DDBJ databases">
        <title>Bosea spartocytisi sp. nov. a root nodule endophyte of Spartocytisus supranubius in the high mountain ecosystem fo the Teide National Park (Canary Islands, Spain).</title>
        <authorList>
            <person name="Pulido-Suarez L."/>
            <person name="Peix A."/>
            <person name="Igual J.M."/>
            <person name="Socas-Perez N."/>
            <person name="Velazquez E."/>
            <person name="Flores-Felix J.D."/>
            <person name="Leon-Barrios M."/>
        </authorList>
    </citation>
    <scope>NUCLEOTIDE SEQUENCE</scope>
    <source>
        <strain evidence="1">SSUT16</strain>
    </source>
</reference>
<gene>
    <name evidence="1" type="ORF">IED13_20865</name>
</gene>
<dbReference type="EMBL" id="JACXWY010000015">
    <property type="protein sequence ID" value="MBD3848158.1"/>
    <property type="molecule type" value="Genomic_DNA"/>
</dbReference>
<keyword evidence="2" id="KW-1185">Reference proteome</keyword>
<dbReference type="Proteomes" id="UP000619295">
    <property type="component" value="Unassembled WGS sequence"/>
</dbReference>
<accession>A0A927I2X8</accession>
<name>A0A927I2X8_9HYPH</name>
<comment type="caution">
    <text evidence="1">The sequence shown here is derived from an EMBL/GenBank/DDBJ whole genome shotgun (WGS) entry which is preliminary data.</text>
</comment>